<dbReference type="SUPFAM" id="SSF51182">
    <property type="entry name" value="RmlC-like cupins"/>
    <property type="match status" value="1"/>
</dbReference>
<evidence type="ECO:0000313" key="2">
    <source>
        <dbReference type="EMBL" id="CAF1438133.1"/>
    </source>
</evidence>
<dbReference type="EMBL" id="CAJNOH010006655">
    <property type="protein sequence ID" value="CAF1438133.1"/>
    <property type="molecule type" value="Genomic_DNA"/>
</dbReference>
<keyword evidence="4" id="KW-1185">Reference proteome</keyword>
<dbReference type="Proteomes" id="UP000663870">
    <property type="component" value="Unassembled WGS sequence"/>
</dbReference>
<evidence type="ECO:0000313" key="3">
    <source>
        <dbReference type="EMBL" id="CAF1634973.1"/>
    </source>
</evidence>
<dbReference type="InterPro" id="IPR014710">
    <property type="entry name" value="RmlC-like_jellyroll"/>
</dbReference>
<dbReference type="InterPro" id="IPR013096">
    <property type="entry name" value="Cupin_2"/>
</dbReference>
<dbReference type="Gene3D" id="2.60.120.10">
    <property type="entry name" value="Jelly Rolls"/>
    <property type="match status" value="2"/>
</dbReference>
<reference evidence="3" key="1">
    <citation type="submission" date="2021-02" db="EMBL/GenBank/DDBJ databases">
        <authorList>
            <person name="Nowell W R."/>
        </authorList>
    </citation>
    <scope>NUCLEOTIDE SEQUENCE</scope>
</reference>
<evidence type="ECO:0000313" key="4">
    <source>
        <dbReference type="Proteomes" id="UP000663870"/>
    </source>
</evidence>
<dbReference type="PROSITE" id="PS51257">
    <property type="entry name" value="PROKAR_LIPOPROTEIN"/>
    <property type="match status" value="1"/>
</dbReference>
<accession>A0A816DJU7</accession>
<dbReference type="Pfam" id="PF07883">
    <property type="entry name" value="Cupin_2"/>
    <property type="match status" value="1"/>
</dbReference>
<comment type="caution">
    <text evidence="3">The sequence shown here is derived from an EMBL/GenBank/DDBJ whole genome shotgun (WGS) entry which is preliminary data.</text>
</comment>
<dbReference type="Proteomes" id="UP000663854">
    <property type="component" value="Unassembled WGS sequence"/>
</dbReference>
<gene>
    <name evidence="3" type="ORF">JXQ802_LOCUS52363</name>
    <name evidence="2" type="ORF">PYM288_LOCUS36038</name>
</gene>
<dbReference type="EMBL" id="CAJNOL010008250">
    <property type="protein sequence ID" value="CAF1634973.1"/>
    <property type="molecule type" value="Genomic_DNA"/>
</dbReference>
<sequence length="396" mass="44167">MESITMKKYIQSAQILLSCSQFDETLAFFTDRLGFRIDIFFPADDPEVAIISGYGLNIRLERKTSESKQSVDTIRLLVPNGSKLCEEGITELIAPNGTKIQFVEANPKLEIPPINQSFVVNRLNVDAQWVTGRSGVKTRDLIPGRQGGRFIASHIQIPNGGPVKDRVHSHEVRFQVIYVYKGWLRLVFENQGEPLVLYAGDCVLQPPLIRHRVLEGSAGLEVLAIACPAVHNTYVDHDIELPTANKLPDRDYGGQRFVKYIAAEDQTKWQPWRLSGFEFRDTGISAATKDLAGVRIIRGNGNVKPQLYQHLAEFVFIFVISGKLSLSVDGKVTEKLTEGDAFVIPEKRTYSVIERSKDIQLLEVSLPGSFKTKGATVGQNQRYGISAFYIVTPVSS</sequence>
<feature type="domain" description="Cupin type-2" evidence="1">
    <location>
        <begin position="307"/>
        <end position="357"/>
    </location>
</feature>
<dbReference type="AlphaFoldDB" id="A0A816DJU7"/>
<name>A0A816DJU7_9BILA</name>
<proteinExistence type="predicted"/>
<protein>
    <recommendedName>
        <fullName evidence="1">Cupin type-2 domain-containing protein</fullName>
    </recommendedName>
</protein>
<dbReference type="InterPro" id="IPR011051">
    <property type="entry name" value="RmlC_Cupin_sf"/>
</dbReference>
<organism evidence="3 4">
    <name type="scientific">Rotaria sordida</name>
    <dbReference type="NCBI Taxonomy" id="392033"/>
    <lineage>
        <taxon>Eukaryota</taxon>
        <taxon>Metazoa</taxon>
        <taxon>Spiralia</taxon>
        <taxon>Gnathifera</taxon>
        <taxon>Rotifera</taxon>
        <taxon>Eurotatoria</taxon>
        <taxon>Bdelloidea</taxon>
        <taxon>Philodinida</taxon>
        <taxon>Philodinidae</taxon>
        <taxon>Rotaria</taxon>
    </lineage>
</organism>
<evidence type="ECO:0000259" key="1">
    <source>
        <dbReference type="Pfam" id="PF07883"/>
    </source>
</evidence>